<sequence>VAPPDTAGTLAVTGDPDADLLVNTDPLALLIGMLLDQQVPMEWAFRG</sequence>
<dbReference type="AlphaFoldDB" id="A0A383BXJ2"/>
<organism evidence="1">
    <name type="scientific">marine metagenome</name>
    <dbReference type="NCBI Taxonomy" id="408172"/>
    <lineage>
        <taxon>unclassified sequences</taxon>
        <taxon>metagenomes</taxon>
        <taxon>ecological metagenomes</taxon>
    </lineage>
</organism>
<evidence type="ECO:0000313" key="1">
    <source>
        <dbReference type="EMBL" id="SVE24533.1"/>
    </source>
</evidence>
<accession>A0A383BXJ2</accession>
<protein>
    <submittedName>
        <fullName evidence="1">Uncharacterized protein</fullName>
    </submittedName>
</protein>
<dbReference type="EMBL" id="UINC01204010">
    <property type="protein sequence ID" value="SVE24533.1"/>
    <property type="molecule type" value="Genomic_DNA"/>
</dbReference>
<gene>
    <name evidence="1" type="ORF">METZ01_LOCUS477387</name>
</gene>
<feature type="non-terminal residue" evidence="1">
    <location>
        <position position="1"/>
    </location>
</feature>
<name>A0A383BXJ2_9ZZZZ</name>
<feature type="non-terminal residue" evidence="1">
    <location>
        <position position="47"/>
    </location>
</feature>
<reference evidence="1" key="1">
    <citation type="submission" date="2018-05" db="EMBL/GenBank/DDBJ databases">
        <authorList>
            <person name="Lanie J.A."/>
            <person name="Ng W.-L."/>
            <person name="Kazmierczak K.M."/>
            <person name="Andrzejewski T.M."/>
            <person name="Davidsen T.M."/>
            <person name="Wayne K.J."/>
            <person name="Tettelin H."/>
            <person name="Glass J.I."/>
            <person name="Rusch D."/>
            <person name="Podicherti R."/>
            <person name="Tsui H.-C.T."/>
            <person name="Winkler M.E."/>
        </authorList>
    </citation>
    <scope>NUCLEOTIDE SEQUENCE</scope>
</reference>
<proteinExistence type="predicted"/>